<dbReference type="GO" id="GO:0000160">
    <property type="term" value="P:phosphorelay signal transduction system"/>
    <property type="evidence" value="ECO:0007669"/>
    <property type="project" value="InterPro"/>
</dbReference>
<organism evidence="4 5">
    <name type="scientific">Candidatus Dojkabacteria bacterium</name>
    <dbReference type="NCBI Taxonomy" id="2099670"/>
    <lineage>
        <taxon>Bacteria</taxon>
        <taxon>Candidatus Dojkabacteria</taxon>
    </lineage>
</organism>
<reference evidence="4" key="1">
    <citation type="submission" date="2020-04" db="EMBL/GenBank/DDBJ databases">
        <authorList>
            <person name="Zhang T."/>
        </authorList>
    </citation>
    <scope>NUCLEOTIDE SEQUENCE</scope>
    <source>
        <strain evidence="4">HKST-UBA14</strain>
    </source>
</reference>
<dbReference type="GO" id="GO:0006355">
    <property type="term" value="P:regulation of DNA-templated transcription"/>
    <property type="evidence" value="ECO:0007669"/>
    <property type="project" value="InterPro"/>
</dbReference>
<name>A0A955L5Z1_9BACT</name>
<evidence type="ECO:0000259" key="3">
    <source>
        <dbReference type="PROSITE" id="PS51755"/>
    </source>
</evidence>
<dbReference type="EMBL" id="JAGQLK010000047">
    <property type="protein sequence ID" value="MCA9383268.1"/>
    <property type="molecule type" value="Genomic_DNA"/>
</dbReference>
<gene>
    <name evidence="4" type="ORF">KC909_02790</name>
</gene>
<dbReference type="SMART" id="SM00862">
    <property type="entry name" value="Trans_reg_C"/>
    <property type="match status" value="1"/>
</dbReference>
<dbReference type="InterPro" id="IPR016032">
    <property type="entry name" value="Sig_transdc_resp-reg_C-effctor"/>
</dbReference>
<evidence type="ECO:0000313" key="5">
    <source>
        <dbReference type="Proteomes" id="UP000783287"/>
    </source>
</evidence>
<evidence type="ECO:0000256" key="2">
    <source>
        <dbReference type="PROSITE-ProRule" id="PRU01091"/>
    </source>
</evidence>
<feature type="DNA-binding region" description="OmpR/PhoB-type" evidence="2">
    <location>
        <begin position="314"/>
        <end position="419"/>
    </location>
</feature>
<dbReference type="GO" id="GO:0003677">
    <property type="term" value="F:DNA binding"/>
    <property type="evidence" value="ECO:0007669"/>
    <property type="project" value="UniProtKB-UniRule"/>
</dbReference>
<proteinExistence type="predicted"/>
<dbReference type="Proteomes" id="UP000783287">
    <property type="component" value="Unassembled WGS sequence"/>
</dbReference>
<dbReference type="InterPro" id="IPR001867">
    <property type="entry name" value="OmpR/PhoB-type_DNA-bd"/>
</dbReference>
<dbReference type="PROSITE" id="PS51755">
    <property type="entry name" value="OMPR_PHOB"/>
    <property type="match status" value="1"/>
</dbReference>
<keyword evidence="1 2" id="KW-0238">DNA-binding</keyword>
<sequence length="421" mass="48709">MDYEAQIPKSEINKLARLILSPLQYNASLYAIWPLGSGMRIFVNKIFNNFQLVSQELNISQDKLIVLRIECDLLFGGDPLTSVFIQLYKGLVEGNNNKALQGGIDYYFQIRKIIEGILDAEKKVLIVINGIDKMHSKDQEILLSAFSSILYLDITKIHAIFNVSNHDVILGFNDVESFGLFRNIVYIPNPTREEFDNYVADLKRRWGVSLDPEQHKLIELCFPNKMLANATLKCIKEEGVKEVDGLLKSKSMRYRVSAYYHMLGKLEREFLEHLVFNSNYYSPYKEQIEDYFIEIGVVKKIRANKYALKPKMLNYIVRLQNTATLIKNKVGEITYGKIILSDNLSIHEYEVFELLYKKKGSIVNRDEIANAIWGEGVGQKYSDWAIDKLMSRLRKKLFDLAIHKIKIDTHKKQGFKLIVDE</sequence>
<dbReference type="Pfam" id="PF00486">
    <property type="entry name" value="Trans_reg_C"/>
    <property type="match status" value="1"/>
</dbReference>
<accession>A0A955L5Z1</accession>
<protein>
    <submittedName>
        <fullName evidence="4">Helix-turn-helix domain-containing protein</fullName>
    </submittedName>
</protein>
<feature type="domain" description="OmpR/PhoB-type" evidence="3">
    <location>
        <begin position="314"/>
        <end position="419"/>
    </location>
</feature>
<dbReference type="SUPFAM" id="SSF52540">
    <property type="entry name" value="P-loop containing nucleoside triphosphate hydrolases"/>
    <property type="match status" value="1"/>
</dbReference>
<evidence type="ECO:0000256" key="1">
    <source>
        <dbReference type="ARBA" id="ARBA00023125"/>
    </source>
</evidence>
<dbReference type="InterPro" id="IPR027417">
    <property type="entry name" value="P-loop_NTPase"/>
</dbReference>
<dbReference type="AlphaFoldDB" id="A0A955L5Z1"/>
<dbReference type="InterPro" id="IPR036388">
    <property type="entry name" value="WH-like_DNA-bd_sf"/>
</dbReference>
<comment type="caution">
    <text evidence="4">The sequence shown here is derived from an EMBL/GenBank/DDBJ whole genome shotgun (WGS) entry which is preliminary data.</text>
</comment>
<dbReference type="Gene3D" id="1.10.10.10">
    <property type="entry name" value="Winged helix-like DNA-binding domain superfamily/Winged helix DNA-binding domain"/>
    <property type="match status" value="1"/>
</dbReference>
<reference evidence="4" key="2">
    <citation type="journal article" date="2021" name="Microbiome">
        <title>Successional dynamics and alternative stable states in a saline activated sludge microbial community over 9 years.</title>
        <authorList>
            <person name="Wang Y."/>
            <person name="Ye J."/>
            <person name="Ju F."/>
            <person name="Liu L."/>
            <person name="Boyd J.A."/>
            <person name="Deng Y."/>
            <person name="Parks D.H."/>
            <person name="Jiang X."/>
            <person name="Yin X."/>
            <person name="Woodcroft B.J."/>
            <person name="Tyson G.W."/>
            <person name="Hugenholtz P."/>
            <person name="Polz M.F."/>
            <person name="Zhang T."/>
        </authorList>
    </citation>
    <scope>NUCLEOTIDE SEQUENCE</scope>
    <source>
        <strain evidence="4">HKST-UBA14</strain>
    </source>
</reference>
<evidence type="ECO:0000313" key="4">
    <source>
        <dbReference type="EMBL" id="MCA9383268.1"/>
    </source>
</evidence>
<dbReference type="SUPFAM" id="SSF46894">
    <property type="entry name" value="C-terminal effector domain of the bipartite response regulators"/>
    <property type="match status" value="1"/>
</dbReference>
<dbReference type="CDD" id="cd00383">
    <property type="entry name" value="trans_reg_C"/>
    <property type="match status" value="1"/>
</dbReference>